<sequence length="176" mass="20386">MKNGETIKSKIVYSIAARENAFFWWDPWHPMGLLRDNANAAGLRISASKRLLTVSSYIVNDSWIACPNPKIQVMKEIWDGLQQINRPSGIREDMVLWRRNQILTPSFIANQVWNTVRVCKPKVEWSQSVWYSCNIPRHAFMVWRGSLNALTTADQLAIKRIMKNYCLPHVLLMLVS</sequence>
<dbReference type="AlphaFoldDB" id="A0A9Q0H0R0"/>
<evidence type="ECO:0000259" key="1">
    <source>
        <dbReference type="Pfam" id="PF13966"/>
    </source>
</evidence>
<dbReference type="Proteomes" id="UP001141806">
    <property type="component" value="Unassembled WGS sequence"/>
</dbReference>
<dbReference type="Pfam" id="PF13966">
    <property type="entry name" value="zf-RVT"/>
    <property type="match status" value="1"/>
</dbReference>
<dbReference type="OrthoDB" id="1748554at2759"/>
<proteinExistence type="predicted"/>
<dbReference type="EMBL" id="JAMYWD010000010">
    <property type="protein sequence ID" value="KAJ4957771.1"/>
    <property type="molecule type" value="Genomic_DNA"/>
</dbReference>
<feature type="domain" description="Reverse transcriptase zinc-binding" evidence="1">
    <location>
        <begin position="107"/>
        <end position="162"/>
    </location>
</feature>
<keyword evidence="3" id="KW-1185">Reference proteome</keyword>
<reference evidence="2" key="1">
    <citation type="journal article" date="2023" name="Plant J.">
        <title>The genome of the king protea, Protea cynaroides.</title>
        <authorList>
            <person name="Chang J."/>
            <person name="Duong T.A."/>
            <person name="Schoeman C."/>
            <person name="Ma X."/>
            <person name="Roodt D."/>
            <person name="Barker N."/>
            <person name="Li Z."/>
            <person name="Van de Peer Y."/>
            <person name="Mizrachi E."/>
        </authorList>
    </citation>
    <scope>NUCLEOTIDE SEQUENCE</scope>
    <source>
        <tissue evidence="2">Young leaves</tissue>
    </source>
</reference>
<accession>A0A9Q0H0R0</accession>
<dbReference type="InterPro" id="IPR026960">
    <property type="entry name" value="RVT-Znf"/>
</dbReference>
<protein>
    <recommendedName>
        <fullName evidence="1">Reverse transcriptase zinc-binding domain-containing protein</fullName>
    </recommendedName>
</protein>
<organism evidence="2 3">
    <name type="scientific">Protea cynaroides</name>
    <dbReference type="NCBI Taxonomy" id="273540"/>
    <lineage>
        <taxon>Eukaryota</taxon>
        <taxon>Viridiplantae</taxon>
        <taxon>Streptophyta</taxon>
        <taxon>Embryophyta</taxon>
        <taxon>Tracheophyta</taxon>
        <taxon>Spermatophyta</taxon>
        <taxon>Magnoliopsida</taxon>
        <taxon>Proteales</taxon>
        <taxon>Proteaceae</taxon>
        <taxon>Protea</taxon>
    </lineage>
</organism>
<comment type="caution">
    <text evidence="2">The sequence shown here is derived from an EMBL/GenBank/DDBJ whole genome shotgun (WGS) entry which is preliminary data.</text>
</comment>
<evidence type="ECO:0000313" key="2">
    <source>
        <dbReference type="EMBL" id="KAJ4957771.1"/>
    </source>
</evidence>
<evidence type="ECO:0000313" key="3">
    <source>
        <dbReference type="Proteomes" id="UP001141806"/>
    </source>
</evidence>
<gene>
    <name evidence="2" type="ORF">NE237_024882</name>
</gene>
<name>A0A9Q0H0R0_9MAGN</name>